<keyword evidence="2" id="KW-1133">Transmembrane helix</keyword>
<keyword evidence="2" id="KW-0812">Transmembrane</keyword>
<proteinExistence type="predicted"/>
<dbReference type="Proteomes" id="UP000823891">
    <property type="component" value="Unassembled WGS sequence"/>
</dbReference>
<feature type="transmembrane region" description="Helical" evidence="2">
    <location>
        <begin position="295"/>
        <end position="313"/>
    </location>
</feature>
<feature type="domain" description="CAAX prenyl protease 2/Lysostaphin resistance protein A-like" evidence="3">
    <location>
        <begin position="254"/>
        <end position="307"/>
    </location>
</feature>
<dbReference type="GO" id="GO:0080120">
    <property type="term" value="P:CAAX-box protein maturation"/>
    <property type="evidence" value="ECO:0007669"/>
    <property type="project" value="UniProtKB-ARBA"/>
</dbReference>
<dbReference type="Pfam" id="PF02517">
    <property type="entry name" value="Rce1-like"/>
    <property type="match status" value="1"/>
</dbReference>
<name>A0A9D2NI20_9FIRM</name>
<keyword evidence="2" id="KW-0472">Membrane</keyword>
<feature type="transmembrane region" description="Helical" evidence="2">
    <location>
        <begin position="325"/>
        <end position="345"/>
    </location>
</feature>
<dbReference type="GO" id="GO:0004175">
    <property type="term" value="F:endopeptidase activity"/>
    <property type="evidence" value="ECO:0007669"/>
    <property type="project" value="UniProtKB-ARBA"/>
</dbReference>
<keyword evidence="4" id="KW-0482">Metalloprotease</keyword>
<feature type="transmembrane region" description="Helical" evidence="2">
    <location>
        <begin position="73"/>
        <end position="94"/>
    </location>
</feature>
<reference evidence="4" key="2">
    <citation type="submission" date="2021-04" db="EMBL/GenBank/DDBJ databases">
        <authorList>
            <person name="Gilroy R."/>
        </authorList>
    </citation>
    <scope>NUCLEOTIDE SEQUENCE</scope>
    <source>
        <strain evidence="4">USAMLcec2-132</strain>
    </source>
</reference>
<feature type="transmembrane region" description="Helical" evidence="2">
    <location>
        <begin position="129"/>
        <end position="154"/>
    </location>
</feature>
<dbReference type="AlphaFoldDB" id="A0A9D2NI20"/>
<evidence type="ECO:0000313" key="4">
    <source>
        <dbReference type="EMBL" id="HJC24621.1"/>
    </source>
</evidence>
<dbReference type="GO" id="GO:0008237">
    <property type="term" value="F:metallopeptidase activity"/>
    <property type="evidence" value="ECO:0007669"/>
    <property type="project" value="UniProtKB-KW"/>
</dbReference>
<gene>
    <name evidence="4" type="ORF">H9761_13070</name>
</gene>
<accession>A0A9D2NI20</accession>
<evidence type="ECO:0000256" key="2">
    <source>
        <dbReference type="SAM" id="Phobius"/>
    </source>
</evidence>
<reference evidence="4" key="1">
    <citation type="journal article" date="2021" name="PeerJ">
        <title>Extensive microbial diversity within the chicken gut microbiome revealed by metagenomics and culture.</title>
        <authorList>
            <person name="Gilroy R."/>
            <person name="Ravi A."/>
            <person name="Getino M."/>
            <person name="Pursley I."/>
            <person name="Horton D.L."/>
            <person name="Alikhan N.F."/>
            <person name="Baker D."/>
            <person name="Gharbi K."/>
            <person name="Hall N."/>
            <person name="Watson M."/>
            <person name="Adriaenssens E.M."/>
            <person name="Foster-Nyarko E."/>
            <person name="Jarju S."/>
            <person name="Secka A."/>
            <person name="Antonio M."/>
            <person name="Oren A."/>
            <person name="Chaudhuri R.R."/>
            <person name="La Ragione R."/>
            <person name="Hildebrand F."/>
            <person name="Pallen M.J."/>
        </authorList>
    </citation>
    <scope>NUCLEOTIDE SEQUENCE</scope>
    <source>
        <strain evidence="4">USAMLcec2-132</strain>
    </source>
</reference>
<keyword evidence="4" id="KW-0378">Hydrolase</keyword>
<feature type="transmembrane region" description="Helical" evidence="2">
    <location>
        <begin position="166"/>
        <end position="189"/>
    </location>
</feature>
<comment type="caution">
    <text evidence="4">The sequence shown here is derived from an EMBL/GenBank/DDBJ whole genome shotgun (WGS) entry which is preliminary data.</text>
</comment>
<evidence type="ECO:0000256" key="1">
    <source>
        <dbReference type="SAM" id="MobiDB-lite"/>
    </source>
</evidence>
<sequence>MKNSGWRTAGTLIAALLVYELGKLTGALAAQALQAAAEGAWGLYLGAGFDTGAASGAGTAAASGMDGAGAAGFWNGLSQILMQLAAGAAVYLVWGKELGRKEAKGRGQTGQGGKVRGAKRMNSAWKTGGLLLGLSVTSALGLNLLLSLSGLTLLSGSFRETAAVQAAVPAGLGIVLYGIAAPFSEELLFRGIFYRRTREAFGGAVPEGGAFGGAALKGREAGGTGLEGRTFGEAVSEGAAGGRPAENAGAARARRAAAAASSLMFGIYHGNPVQGIYAFLIGLLLCLVYERTGSLTAAVLFHGAGNLAVYLLIDMAGLGERLSFFGAVGLCVLLLGATALCLRLSGLWPDGGKGGRATEDGAVKKREKGAKRSC</sequence>
<protein>
    <submittedName>
        <fullName evidence="4">CPBP family intramembrane metalloprotease</fullName>
    </submittedName>
</protein>
<feature type="transmembrane region" description="Helical" evidence="2">
    <location>
        <begin position="272"/>
        <end position="289"/>
    </location>
</feature>
<dbReference type="InterPro" id="IPR003675">
    <property type="entry name" value="Rce1/LyrA-like_dom"/>
</dbReference>
<organism evidence="4 5">
    <name type="scientific">Candidatus Eisenbergiella merdavium</name>
    <dbReference type="NCBI Taxonomy" id="2838551"/>
    <lineage>
        <taxon>Bacteria</taxon>
        <taxon>Bacillati</taxon>
        <taxon>Bacillota</taxon>
        <taxon>Clostridia</taxon>
        <taxon>Lachnospirales</taxon>
        <taxon>Lachnospiraceae</taxon>
        <taxon>Eisenbergiella</taxon>
    </lineage>
</organism>
<feature type="compositionally biased region" description="Basic residues" evidence="1">
    <location>
        <begin position="365"/>
        <end position="374"/>
    </location>
</feature>
<feature type="region of interest" description="Disordered" evidence="1">
    <location>
        <begin position="352"/>
        <end position="374"/>
    </location>
</feature>
<evidence type="ECO:0000313" key="5">
    <source>
        <dbReference type="Proteomes" id="UP000823891"/>
    </source>
</evidence>
<dbReference type="EMBL" id="DWWS01000045">
    <property type="protein sequence ID" value="HJC24621.1"/>
    <property type="molecule type" value="Genomic_DNA"/>
</dbReference>
<evidence type="ECO:0000259" key="3">
    <source>
        <dbReference type="Pfam" id="PF02517"/>
    </source>
</evidence>
<keyword evidence="4" id="KW-0645">Protease</keyword>